<name>A0A9Q1GAE9_SYNKA</name>
<accession>A0A9Q1GAE9</accession>
<feature type="compositionally biased region" description="Basic and acidic residues" evidence="1">
    <location>
        <begin position="108"/>
        <end position="128"/>
    </location>
</feature>
<evidence type="ECO:0000256" key="1">
    <source>
        <dbReference type="SAM" id="MobiDB-lite"/>
    </source>
</evidence>
<dbReference type="AlphaFoldDB" id="A0A9Q1GAE9"/>
<comment type="caution">
    <text evidence="2">The sequence shown here is derived from an EMBL/GenBank/DDBJ whole genome shotgun (WGS) entry which is preliminary data.</text>
</comment>
<gene>
    <name evidence="2" type="ORF">SKAU_G00012000</name>
</gene>
<sequence>MAKPCWQVPSTPCSKAPSVPQRWKGTSRNERGSTPVRGPLRKKQQNNWLGNQNPSLQTPQGPWNLGTRLGGGFRDHLRQPGNSECRCTSPSVGNRGKRGMQIPASEAKTAEKATDEKEREEPSLGEGHEVHFPRYVKMFRDNWENRVVEG</sequence>
<protein>
    <submittedName>
        <fullName evidence="2">Uncharacterized protein</fullName>
    </submittedName>
</protein>
<feature type="compositionally biased region" description="Polar residues" evidence="1">
    <location>
        <begin position="80"/>
        <end position="92"/>
    </location>
</feature>
<evidence type="ECO:0000313" key="3">
    <source>
        <dbReference type="Proteomes" id="UP001152622"/>
    </source>
</evidence>
<evidence type="ECO:0000313" key="2">
    <source>
        <dbReference type="EMBL" id="KAJ8380422.1"/>
    </source>
</evidence>
<dbReference type="EMBL" id="JAINUF010000001">
    <property type="protein sequence ID" value="KAJ8380422.1"/>
    <property type="molecule type" value="Genomic_DNA"/>
</dbReference>
<dbReference type="Proteomes" id="UP001152622">
    <property type="component" value="Chromosome 1"/>
</dbReference>
<feature type="compositionally biased region" description="Polar residues" evidence="1">
    <location>
        <begin position="45"/>
        <end position="61"/>
    </location>
</feature>
<reference evidence="2" key="1">
    <citation type="journal article" date="2023" name="Science">
        <title>Genome structures resolve the early diversification of teleost fishes.</title>
        <authorList>
            <person name="Parey E."/>
            <person name="Louis A."/>
            <person name="Montfort J."/>
            <person name="Bouchez O."/>
            <person name="Roques C."/>
            <person name="Iampietro C."/>
            <person name="Lluch J."/>
            <person name="Castinel A."/>
            <person name="Donnadieu C."/>
            <person name="Desvignes T."/>
            <person name="Floi Bucao C."/>
            <person name="Jouanno E."/>
            <person name="Wen M."/>
            <person name="Mejri S."/>
            <person name="Dirks R."/>
            <person name="Jansen H."/>
            <person name="Henkel C."/>
            <person name="Chen W.J."/>
            <person name="Zahm M."/>
            <person name="Cabau C."/>
            <person name="Klopp C."/>
            <person name="Thompson A.W."/>
            <person name="Robinson-Rechavi M."/>
            <person name="Braasch I."/>
            <person name="Lecointre G."/>
            <person name="Bobe J."/>
            <person name="Postlethwait J.H."/>
            <person name="Berthelot C."/>
            <person name="Roest Crollius H."/>
            <person name="Guiguen Y."/>
        </authorList>
    </citation>
    <scope>NUCLEOTIDE SEQUENCE</scope>
    <source>
        <strain evidence="2">WJC10195</strain>
    </source>
</reference>
<organism evidence="2 3">
    <name type="scientific">Synaphobranchus kaupii</name>
    <name type="common">Kaup's arrowtooth eel</name>
    <dbReference type="NCBI Taxonomy" id="118154"/>
    <lineage>
        <taxon>Eukaryota</taxon>
        <taxon>Metazoa</taxon>
        <taxon>Chordata</taxon>
        <taxon>Craniata</taxon>
        <taxon>Vertebrata</taxon>
        <taxon>Euteleostomi</taxon>
        <taxon>Actinopterygii</taxon>
        <taxon>Neopterygii</taxon>
        <taxon>Teleostei</taxon>
        <taxon>Anguilliformes</taxon>
        <taxon>Synaphobranchidae</taxon>
        <taxon>Synaphobranchus</taxon>
    </lineage>
</organism>
<proteinExistence type="predicted"/>
<feature type="region of interest" description="Disordered" evidence="1">
    <location>
        <begin position="1"/>
        <end position="128"/>
    </location>
</feature>
<keyword evidence="3" id="KW-1185">Reference proteome</keyword>